<dbReference type="Proteomes" id="UP000663833">
    <property type="component" value="Unassembled WGS sequence"/>
</dbReference>
<organism evidence="2 5">
    <name type="scientific">Rotaria socialis</name>
    <dbReference type="NCBI Taxonomy" id="392032"/>
    <lineage>
        <taxon>Eukaryota</taxon>
        <taxon>Metazoa</taxon>
        <taxon>Spiralia</taxon>
        <taxon>Gnathifera</taxon>
        <taxon>Rotifera</taxon>
        <taxon>Eurotatoria</taxon>
        <taxon>Bdelloidea</taxon>
        <taxon>Philodinida</taxon>
        <taxon>Philodinidae</taxon>
        <taxon>Rotaria</taxon>
    </lineage>
</organism>
<dbReference type="AlphaFoldDB" id="A0A818A1D1"/>
<dbReference type="EMBL" id="CAJNXB010002434">
    <property type="protein sequence ID" value="CAF3247669.1"/>
    <property type="molecule type" value="Genomic_DNA"/>
</dbReference>
<dbReference type="EMBL" id="CAJNYD010002192">
    <property type="protein sequence ID" value="CAF3399573.1"/>
    <property type="molecule type" value="Genomic_DNA"/>
</dbReference>
<accession>A0A818A1D1</accession>
<evidence type="ECO:0000313" key="4">
    <source>
        <dbReference type="EMBL" id="CAF4556897.1"/>
    </source>
</evidence>
<dbReference type="OrthoDB" id="10055554at2759"/>
<dbReference type="Proteomes" id="UP000663851">
    <property type="component" value="Unassembled WGS sequence"/>
</dbReference>
<sequence>MTYDCIVILGGGADLNGSPSAWVCARLDRAVEMASSVSYFLVLSRCTTHHPLVLDKNLFPIDEATSSAAYFARQCIIEPMDLHRLAVITNDFHMT</sequence>
<evidence type="ECO:0008006" key="7">
    <source>
        <dbReference type="Google" id="ProtNLM"/>
    </source>
</evidence>
<dbReference type="EMBL" id="CAJOBP010008628">
    <property type="protein sequence ID" value="CAF4538438.1"/>
    <property type="molecule type" value="Genomic_DNA"/>
</dbReference>
<proteinExistence type="predicted"/>
<keyword evidence="6" id="KW-1185">Reference proteome</keyword>
<dbReference type="Proteomes" id="UP000663825">
    <property type="component" value="Unassembled WGS sequence"/>
</dbReference>
<evidence type="ECO:0000313" key="3">
    <source>
        <dbReference type="EMBL" id="CAF4538438.1"/>
    </source>
</evidence>
<protein>
    <recommendedName>
        <fullName evidence="7">DUF218 domain-containing protein</fullName>
    </recommendedName>
</protein>
<comment type="caution">
    <text evidence="2">The sequence shown here is derived from an EMBL/GenBank/DDBJ whole genome shotgun (WGS) entry which is preliminary data.</text>
</comment>
<evidence type="ECO:0000313" key="1">
    <source>
        <dbReference type="EMBL" id="CAF3247669.1"/>
    </source>
</evidence>
<gene>
    <name evidence="4" type="ORF">HFQ381_LOCUS31215</name>
    <name evidence="2" type="ORF">LUA448_LOCUS17452</name>
    <name evidence="1" type="ORF">TIS948_LOCUS15015</name>
    <name evidence="3" type="ORF">UJA718_LOCUS28614</name>
</gene>
<evidence type="ECO:0000313" key="2">
    <source>
        <dbReference type="EMBL" id="CAF3399573.1"/>
    </source>
</evidence>
<evidence type="ECO:0000313" key="6">
    <source>
        <dbReference type="Proteomes" id="UP000663873"/>
    </source>
</evidence>
<evidence type="ECO:0000313" key="5">
    <source>
        <dbReference type="Proteomes" id="UP000663833"/>
    </source>
</evidence>
<dbReference type="EMBL" id="CAJOBO010006138">
    <property type="protein sequence ID" value="CAF4556897.1"/>
    <property type="molecule type" value="Genomic_DNA"/>
</dbReference>
<dbReference type="Proteomes" id="UP000663873">
    <property type="component" value="Unassembled WGS sequence"/>
</dbReference>
<name>A0A818A1D1_9BILA</name>
<reference evidence="2" key="1">
    <citation type="submission" date="2021-02" db="EMBL/GenBank/DDBJ databases">
        <authorList>
            <person name="Nowell W R."/>
        </authorList>
    </citation>
    <scope>NUCLEOTIDE SEQUENCE</scope>
</reference>